<dbReference type="EMBL" id="NITY01000004">
    <property type="protein sequence ID" value="PHM44882.1"/>
    <property type="molecule type" value="Genomic_DNA"/>
</dbReference>
<reference evidence="2" key="1">
    <citation type="submission" date="2016-10" db="EMBL/GenBank/DDBJ databases">
        <authorList>
            <person name="de Groot N.N."/>
        </authorList>
    </citation>
    <scope>NUCLEOTIDE SEQUENCE [LARGE SCALE GENOMIC DNA]</scope>
    <source>
        <strain evidence="2">DSM 17908</strain>
    </source>
</reference>
<sequence length="410" mass="46271">MVENMKNNELNNIDLHSLKLNIEKPFLTVPLKPNQDNKLFTKVTTNVKDKNGISIPNITVFISSESNSAIKDVRIYDKDNENEIPLQLENGAEGFFVKTGNDGNIIFFIHPIKTLPVVLHLYAQVLNYTNQVPANDTLYIVDSTLENMAVKYERPNILGFFGGDLSSNGDKKFLVEIEKYENASTGDYILFFVNDHYTRVSLQVRTESLGSYSISVPYEIFDKNVQSHFYYVIVRPSGDITESKSVHMDLVYKGRPNRPWKDVTRTYDMCKVYDSSGNNLIEKYHVINDDTISTSNPENAGLFVKITGTNDPTDTSKVPFGTEIILNLYITSSTRSFIQPFTHRMPTNPDDAGGKTATLTIPIPHNLLNNNLGYTNGNEGLIFFDYQIGSDFDPDVAYGNCWQGNIDTYP</sequence>
<dbReference type="AlphaFoldDB" id="A0A1I3P8U2"/>
<evidence type="ECO:0000313" key="1">
    <source>
        <dbReference type="EMBL" id="PHM44882.1"/>
    </source>
</evidence>
<reference evidence="3" key="2">
    <citation type="submission" date="2016-10" db="EMBL/GenBank/DDBJ databases">
        <authorList>
            <person name="Varghese N."/>
            <person name="Submissions S."/>
        </authorList>
    </citation>
    <scope>NUCLEOTIDE SEQUENCE [LARGE SCALE GENOMIC DNA]</scope>
    <source>
        <strain evidence="3">DSM 17908</strain>
    </source>
</reference>
<dbReference type="Proteomes" id="UP000224607">
    <property type="component" value="Unassembled WGS sequence"/>
</dbReference>
<dbReference type="Proteomes" id="UP000198919">
    <property type="component" value="Unassembled WGS sequence"/>
</dbReference>
<reference evidence="1 4" key="3">
    <citation type="journal article" date="2017" name="Nat. Microbiol.">
        <title>Natural product diversity associated with the nematode symbionts Photorhabdus and Xenorhabdus.</title>
        <authorList>
            <person name="Tobias N.J."/>
            <person name="Wolff H."/>
            <person name="Djahanschiri B."/>
            <person name="Grundmann F."/>
            <person name="Kronenwerth M."/>
            <person name="Shi Y.M."/>
            <person name="Simonyi S."/>
            <person name="Grun P."/>
            <person name="Shapiro-Ilan D."/>
            <person name="Pidot S.J."/>
            <person name="Stinear T.P."/>
            <person name="Ebersberger I."/>
            <person name="Bode H.B."/>
        </authorList>
    </citation>
    <scope>NUCLEOTIDE SEQUENCE [LARGE SCALE GENOMIC DNA]</scope>
    <source>
        <strain evidence="1 4">DSM 17908</strain>
    </source>
</reference>
<gene>
    <name evidence="2" type="ORF">SAMN05421680_10665</name>
    <name evidence="1" type="ORF">Xmau_01596</name>
</gene>
<evidence type="ECO:0000313" key="2">
    <source>
        <dbReference type="EMBL" id="SFJ17849.1"/>
    </source>
</evidence>
<name>A0A1I3P8U2_9GAMM</name>
<accession>A0A1I3P8U2</accession>
<protein>
    <submittedName>
        <fullName evidence="2">Uncharacterized protein</fullName>
    </submittedName>
</protein>
<evidence type="ECO:0000313" key="3">
    <source>
        <dbReference type="Proteomes" id="UP000198919"/>
    </source>
</evidence>
<proteinExistence type="predicted"/>
<evidence type="ECO:0000313" key="4">
    <source>
        <dbReference type="Proteomes" id="UP000224607"/>
    </source>
</evidence>
<keyword evidence="4" id="KW-1185">Reference proteome</keyword>
<dbReference type="EMBL" id="FORG01000006">
    <property type="protein sequence ID" value="SFJ17849.1"/>
    <property type="molecule type" value="Genomic_DNA"/>
</dbReference>
<organism evidence="2 3">
    <name type="scientific">Xenorhabdus mauleonii</name>
    <dbReference type="NCBI Taxonomy" id="351675"/>
    <lineage>
        <taxon>Bacteria</taxon>
        <taxon>Pseudomonadati</taxon>
        <taxon>Pseudomonadota</taxon>
        <taxon>Gammaproteobacteria</taxon>
        <taxon>Enterobacterales</taxon>
        <taxon>Morganellaceae</taxon>
        <taxon>Xenorhabdus</taxon>
    </lineage>
</organism>